<comment type="caution">
    <text evidence="3">The sequence shown here is derived from an EMBL/GenBank/DDBJ whole genome shotgun (WGS) entry which is preliminary data.</text>
</comment>
<dbReference type="InterPro" id="IPR052019">
    <property type="entry name" value="F420H2_bilvrd_red/Heme_oxyg"/>
</dbReference>
<gene>
    <name evidence="3" type="ORF">GCM10023353_16380</name>
</gene>
<evidence type="ECO:0000259" key="2">
    <source>
        <dbReference type="Pfam" id="PF01243"/>
    </source>
</evidence>
<dbReference type="InterPro" id="IPR011576">
    <property type="entry name" value="Pyridox_Oxase_N"/>
</dbReference>
<reference evidence="4" key="1">
    <citation type="journal article" date="2019" name="Int. J. Syst. Evol. Microbiol.">
        <title>The Global Catalogue of Microorganisms (GCM) 10K type strain sequencing project: providing services to taxonomists for standard genome sequencing and annotation.</title>
        <authorList>
            <consortium name="The Broad Institute Genomics Platform"/>
            <consortium name="The Broad Institute Genome Sequencing Center for Infectious Disease"/>
            <person name="Wu L."/>
            <person name="Ma J."/>
        </authorList>
    </citation>
    <scope>NUCLEOTIDE SEQUENCE [LARGE SCALE GENOMIC DNA]</scope>
    <source>
        <strain evidence="4">JCM 18542</strain>
    </source>
</reference>
<keyword evidence="4" id="KW-1185">Reference proteome</keyword>
<dbReference type="InterPro" id="IPR019920">
    <property type="entry name" value="F420-binding_dom_put"/>
</dbReference>
<evidence type="ECO:0000313" key="3">
    <source>
        <dbReference type="EMBL" id="GAA4812324.1"/>
    </source>
</evidence>
<dbReference type="InterPro" id="IPR012349">
    <property type="entry name" value="Split_barrel_FMN-bd"/>
</dbReference>
<accession>A0ABP9CLT6</accession>
<organism evidence="3 4">
    <name type="scientific">Tomitella cavernea</name>
    <dbReference type="NCBI Taxonomy" id="1387982"/>
    <lineage>
        <taxon>Bacteria</taxon>
        <taxon>Bacillati</taxon>
        <taxon>Actinomycetota</taxon>
        <taxon>Actinomycetes</taxon>
        <taxon>Mycobacteriales</taxon>
        <taxon>Tomitella</taxon>
    </lineage>
</organism>
<evidence type="ECO:0000313" key="4">
    <source>
        <dbReference type="Proteomes" id="UP001500839"/>
    </source>
</evidence>
<evidence type="ECO:0000256" key="1">
    <source>
        <dbReference type="ARBA" id="ARBA00023002"/>
    </source>
</evidence>
<sequence length="155" mass="17380">MTGNTRRYPCGMSEGAQQHLEALFSDHGVGALVTLKADGRPQISNVLYSFDRGRQIFEVSVTDTRAKTTNLRRDPRVSLHVSAPDGWSYAVAEGRAELSPPASDPHDTTVTGLALLYEKLQGEHPDWDEFRTAMIHERRLLLTIHVERVYGVTRH</sequence>
<keyword evidence="1" id="KW-0560">Oxidoreductase</keyword>
<dbReference type="Pfam" id="PF01243">
    <property type="entry name" value="PNPOx_N"/>
    <property type="match status" value="1"/>
</dbReference>
<proteinExistence type="predicted"/>
<dbReference type="PANTHER" id="PTHR35176">
    <property type="entry name" value="HEME OXYGENASE HI_0854-RELATED"/>
    <property type="match status" value="1"/>
</dbReference>
<dbReference type="NCBIfam" id="TIGR03618">
    <property type="entry name" value="Rv1155_F420"/>
    <property type="match status" value="1"/>
</dbReference>
<feature type="domain" description="Pyridoxamine 5'-phosphate oxidase N-terminal" evidence="2">
    <location>
        <begin position="18"/>
        <end position="151"/>
    </location>
</feature>
<protein>
    <submittedName>
        <fullName evidence="3">PPOX class F420-dependent oxidoreductase</fullName>
    </submittedName>
</protein>
<dbReference type="PANTHER" id="PTHR35176:SF2">
    <property type="entry name" value="F420H(2)-DEPENDENT REDUCTASE RV1155"/>
    <property type="match status" value="1"/>
</dbReference>
<dbReference type="SUPFAM" id="SSF50475">
    <property type="entry name" value="FMN-binding split barrel"/>
    <property type="match status" value="1"/>
</dbReference>
<dbReference type="Gene3D" id="2.30.110.10">
    <property type="entry name" value="Electron Transport, Fmn-binding Protein, Chain A"/>
    <property type="match status" value="1"/>
</dbReference>
<dbReference type="Proteomes" id="UP001500839">
    <property type="component" value="Unassembled WGS sequence"/>
</dbReference>
<name>A0ABP9CLT6_9ACTN</name>
<dbReference type="EMBL" id="BAABKQ010000001">
    <property type="protein sequence ID" value="GAA4812324.1"/>
    <property type="molecule type" value="Genomic_DNA"/>
</dbReference>